<evidence type="ECO:0000256" key="2">
    <source>
        <dbReference type="SAM" id="MobiDB-lite"/>
    </source>
</evidence>
<organism evidence="3 4">
    <name type="scientific">Candidatus Taylorbacteria bacterium RIFCSPHIGHO2_02_49_25</name>
    <dbReference type="NCBI Taxonomy" id="1802305"/>
    <lineage>
        <taxon>Bacteria</taxon>
        <taxon>Candidatus Tayloriibacteriota</taxon>
    </lineage>
</organism>
<proteinExistence type="predicted"/>
<feature type="compositionally biased region" description="Polar residues" evidence="2">
    <location>
        <begin position="25"/>
        <end position="38"/>
    </location>
</feature>
<feature type="region of interest" description="Disordered" evidence="2">
    <location>
        <begin position="1"/>
        <end position="48"/>
    </location>
</feature>
<feature type="compositionally biased region" description="Basic and acidic residues" evidence="2">
    <location>
        <begin position="1"/>
        <end position="17"/>
    </location>
</feature>
<evidence type="ECO:0000256" key="1">
    <source>
        <dbReference type="SAM" id="Coils"/>
    </source>
</evidence>
<feature type="coiled-coil region" evidence="1">
    <location>
        <begin position="463"/>
        <end position="490"/>
    </location>
</feature>
<accession>A0A1G2MJ05</accession>
<dbReference type="AlphaFoldDB" id="A0A1G2MJ05"/>
<gene>
    <name evidence="3" type="ORF">A2W52_00205</name>
</gene>
<reference evidence="3 4" key="1">
    <citation type="journal article" date="2016" name="Nat. Commun.">
        <title>Thousands of microbial genomes shed light on interconnected biogeochemical processes in an aquifer system.</title>
        <authorList>
            <person name="Anantharaman K."/>
            <person name="Brown C.T."/>
            <person name="Hug L.A."/>
            <person name="Sharon I."/>
            <person name="Castelle C.J."/>
            <person name="Probst A.J."/>
            <person name="Thomas B.C."/>
            <person name="Singh A."/>
            <person name="Wilkins M.J."/>
            <person name="Karaoz U."/>
            <person name="Brodie E.L."/>
            <person name="Williams K.H."/>
            <person name="Hubbard S.S."/>
            <person name="Banfield J.F."/>
        </authorList>
    </citation>
    <scope>NUCLEOTIDE SEQUENCE [LARGE SCALE GENOMIC DNA]</scope>
</reference>
<evidence type="ECO:0000313" key="3">
    <source>
        <dbReference type="EMBL" id="OHA23139.1"/>
    </source>
</evidence>
<comment type="caution">
    <text evidence="3">The sequence shown here is derived from an EMBL/GenBank/DDBJ whole genome shotgun (WGS) entry which is preliminary data.</text>
</comment>
<dbReference type="Proteomes" id="UP000176493">
    <property type="component" value="Unassembled WGS sequence"/>
</dbReference>
<keyword evidence="1" id="KW-0175">Coiled coil</keyword>
<protein>
    <submittedName>
        <fullName evidence="3">Uncharacterized protein</fullName>
    </submittedName>
</protein>
<dbReference type="EMBL" id="MHRJ01000015">
    <property type="protein sequence ID" value="OHA23139.1"/>
    <property type="molecule type" value="Genomic_DNA"/>
</dbReference>
<evidence type="ECO:0000313" key="4">
    <source>
        <dbReference type="Proteomes" id="UP000176493"/>
    </source>
</evidence>
<name>A0A1G2MJ05_9BACT</name>
<sequence length="565" mass="64143">MKEEKFEETLSASKEEGSIAVLGEQNETAEGNGSPATEQETESAPFAEDKELAALLKTAEEVMDMPPPRDPKEIDEKAEQCDRLEERLKELPDINQGRLKRLEKIEKKWREEMAVRRKKAELPGEEYERFAESEKGKALLANLQKVEVVVAKMEREKRDDDGFVRTREALRAKQDALIESVTNTVFVSAEEAFEERIAKAGARAHELYARRASEIAARVEELEKDPEVTKRRLERLTETEAIKEAKRKETVEKTARERVVVDIELLNETFVIAASLINRQKDAIARIKEIAGEAAGTDKIRAALTDAILLGEGKRQIKSPDEIAPWKKHFSAAPYLASLYAVRERGSISVSGVGTASYFDNLIFTDDADKKRGITSEVSQKARTTVEMINQADANDRKLRDILGREWETVHFRDKKTREMKESRQQTQFWIAFETRKRNDERGETEKLRQARVAEEKRRKEEIVKMATRAKALEAEVQRLKDQAGEYAAVFLTPRGAVLLEAKKSKKGNAYIEVVDAIGEAEAKVKKGAAFLHYSNMPEWLKDAVVSSSQRDALDSALEILRRQR</sequence>